<comment type="cofactor">
    <cofactor evidence="11">
        <name>Mg(2+)</name>
        <dbReference type="ChEBI" id="CHEBI:18420"/>
    </cofactor>
    <text evidence="11">Binds 1 Mg(2+) ion per subunit.</text>
</comment>
<keyword evidence="11" id="KW-0479">Metal-binding</keyword>
<sequence>MKNIVLIGMPACGKSTIGYWLSKKINFPVIDADKYLEEKENRVISDIFSNEGEKYFRELETKYLKELSEKEGIIISTGGGAVKNKENIDILKENGIIVFINRTIDDISRENHRNRPLLQNPDNIRKLYDERIKLYRRYADIIIKNDDSIDVIVDRIITSLKGKIL</sequence>
<feature type="binding site" evidence="11">
    <location>
        <position position="15"/>
    </location>
    <ligand>
        <name>Mg(2+)</name>
        <dbReference type="ChEBI" id="CHEBI:18420"/>
    </ligand>
</feature>
<dbReference type="PROSITE" id="PS01128">
    <property type="entry name" value="SHIKIMATE_KINASE"/>
    <property type="match status" value="1"/>
</dbReference>
<name>A0A510JFR6_9FUSO</name>
<comment type="pathway">
    <text evidence="1 11">Metabolic intermediate biosynthesis; chorismate biosynthesis; chorismate from D-erythrose 4-phosphate and phosphoenolpyruvate: step 5/7.</text>
</comment>
<evidence type="ECO:0000256" key="9">
    <source>
        <dbReference type="ARBA" id="ARBA00023141"/>
    </source>
</evidence>
<dbReference type="PANTHER" id="PTHR21087">
    <property type="entry name" value="SHIKIMATE KINASE"/>
    <property type="match status" value="1"/>
</dbReference>
<proteinExistence type="inferred from homology"/>
<dbReference type="Proteomes" id="UP000321892">
    <property type="component" value="Chromosome"/>
</dbReference>
<protein>
    <recommendedName>
        <fullName evidence="3 11">Shikimate kinase</fullName>
        <shortName evidence="11">SK</shortName>
        <ecNumber evidence="3 11">2.7.1.71</ecNumber>
    </recommendedName>
</protein>
<evidence type="ECO:0000256" key="11">
    <source>
        <dbReference type="HAMAP-Rule" id="MF_00109"/>
    </source>
</evidence>
<evidence type="ECO:0000256" key="10">
    <source>
        <dbReference type="ARBA" id="ARBA00048567"/>
    </source>
</evidence>
<evidence type="ECO:0000256" key="4">
    <source>
        <dbReference type="ARBA" id="ARBA00022605"/>
    </source>
</evidence>
<evidence type="ECO:0000313" key="13">
    <source>
        <dbReference type="Proteomes" id="UP000321892"/>
    </source>
</evidence>
<evidence type="ECO:0000256" key="5">
    <source>
        <dbReference type="ARBA" id="ARBA00022679"/>
    </source>
</evidence>
<dbReference type="KEGG" id="lhf:JCM16775_0877"/>
<gene>
    <name evidence="11" type="primary">aroK</name>
    <name evidence="12" type="ORF">JCM16775_0877</name>
</gene>
<comment type="caution">
    <text evidence="11">Lacks conserved residue(s) required for the propagation of feature annotation.</text>
</comment>
<keyword evidence="13" id="KW-1185">Reference proteome</keyword>
<dbReference type="PRINTS" id="PR01100">
    <property type="entry name" value="SHIKIMTKNASE"/>
</dbReference>
<dbReference type="EC" id="2.7.1.71" evidence="3 11"/>
<dbReference type="InterPro" id="IPR027417">
    <property type="entry name" value="P-loop_NTPase"/>
</dbReference>
<keyword evidence="11" id="KW-0460">Magnesium</keyword>
<evidence type="ECO:0000256" key="8">
    <source>
        <dbReference type="ARBA" id="ARBA00022840"/>
    </source>
</evidence>
<dbReference type="GO" id="GO:0008652">
    <property type="term" value="P:amino acid biosynthetic process"/>
    <property type="evidence" value="ECO:0007669"/>
    <property type="project" value="UniProtKB-KW"/>
</dbReference>
<feature type="binding site" evidence="11">
    <location>
        <position position="79"/>
    </location>
    <ligand>
        <name>substrate</name>
    </ligand>
</feature>
<keyword evidence="9 11" id="KW-0057">Aromatic amino acid biosynthesis</keyword>
<feature type="binding site" evidence="11">
    <location>
        <position position="131"/>
    </location>
    <ligand>
        <name>substrate</name>
    </ligand>
</feature>
<dbReference type="HAMAP" id="MF_00109">
    <property type="entry name" value="Shikimate_kinase"/>
    <property type="match status" value="1"/>
</dbReference>
<feature type="binding site" evidence="11">
    <location>
        <position position="33"/>
    </location>
    <ligand>
        <name>substrate</name>
    </ligand>
</feature>
<evidence type="ECO:0000256" key="2">
    <source>
        <dbReference type="ARBA" id="ARBA00006997"/>
    </source>
</evidence>
<dbReference type="GO" id="GO:0009073">
    <property type="term" value="P:aromatic amino acid family biosynthetic process"/>
    <property type="evidence" value="ECO:0007669"/>
    <property type="project" value="UniProtKB-KW"/>
</dbReference>
<evidence type="ECO:0000256" key="3">
    <source>
        <dbReference type="ARBA" id="ARBA00012154"/>
    </source>
</evidence>
<comment type="subcellular location">
    <subcellularLocation>
        <location evidence="11">Cytoplasm</location>
    </subcellularLocation>
</comment>
<feature type="binding site" evidence="11">
    <location>
        <begin position="11"/>
        <end position="16"/>
    </location>
    <ligand>
        <name>ATP</name>
        <dbReference type="ChEBI" id="CHEBI:30616"/>
    </ligand>
</feature>
<comment type="subunit">
    <text evidence="11">Monomer.</text>
</comment>
<dbReference type="GO" id="GO:0005829">
    <property type="term" value="C:cytosol"/>
    <property type="evidence" value="ECO:0007669"/>
    <property type="project" value="TreeGrafter"/>
</dbReference>
<feature type="binding site" evidence="11">
    <location>
        <position position="57"/>
    </location>
    <ligand>
        <name>substrate</name>
    </ligand>
</feature>
<dbReference type="EMBL" id="AP019823">
    <property type="protein sequence ID" value="BBM38169.1"/>
    <property type="molecule type" value="Genomic_DNA"/>
</dbReference>
<keyword evidence="4 11" id="KW-0028">Amino-acid biosynthesis</keyword>
<evidence type="ECO:0000256" key="1">
    <source>
        <dbReference type="ARBA" id="ARBA00004842"/>
    </source>
</evidence>
<keyword evidence="6 11" id="KW-0547">Nucleotide-binding</keyword>
<evidence type="ECO:0000256" key="6">
    <source>
        <dbReference type="ARBA" id="ARBA00022741"/>
    </source>
</evidence>
<keyword evidence="11" id="KW-0963">Cytoplasm</keyword>
<feature type="binding site" evidence="11">
    <location>
        <position position="115"/>
    </location>
    <ligand>
        <name>ATP</name>
        <dbReference type="ChEBI" id="CHEBI:30616"/>
    </ligand>
</feature>
<dbReference type="SUPFAM" id="SSF52540">
    <property type="entry name" value="P-loop containing nucleoside triphosphate hydrolases"/>
    <property type="match status" value="1"/>
</dbReference>
<dbReference type="CDD" id="cd00464">
    <property type="entry name" value="SK"/>
    <property type="match status" value="1"/>
</dbReference>
<dbReference type="GO" id="GO:0005524">
    <property type="term" value="F:ATP binding"/>
    <property type="evidence" value="ECO:0007669"/>
    <property type="project" value="UniProtKB-UniRule"/>
</dbReference>
<dbReference type="GO" id="GO:0004765">
    <property type="term" value="F:shikimate kinase activity"/>
    <property type="evidence" value="ECO:0007669"/>
    <property type="project" value="UniProtKB-UniRule"/>
</dbReference>
<dbReference type="InterPro" id="IPR031322">
    <property type="entry name" value="Shikimate/glucono_kinase"/>
</dbReference>
<keyword evidence="7 11" id="KW-0418">Kinase</keyword>
<comment type="catalytic activity">
    <reaction evidence="10 11">
        <text>shikimate + ATP = 3-phosphoshikimate + ADP + H(+)</text>
        <dbReference type="Rhea" id="RHEA:13121"/>
        <dbReference type="ChEBI" id="CHEBI:15378"/>
        <dbReference type="ChEBI" id="CHEBI:30616"/>
        <dbReference type="ChEBI" id="CHEBI:36208"/>
        <dbReference type="ChEBI" id="CHEBI:145989"/>
        <dbReference type="ChEBI" id="CHEBI:456216"/>
        <dbReference type="EC" id="2.7.1.71"/>
    </reaction>
</comment>
<dbReference type="InterPro" id="IPR000623">
    <property type="entry name" value="Shikimate_kinase/TSH1"/>
</dbReference>
<dbReference type="Pfam" id="PF01202">
    <property type="entry name" value="SKI"/>
    <property type="match status" value="1"/>
</dbReference>
<dbReference type="AlphaFoldDB" id="A0A510JFR6"/>
<organism evidence="12 13">
    <name type="scientific">Leptotrichia hofstadii</name>
    <dbReference type="NCBI Taxonomy" id="157688"/>
    <lineage>
        <taxon>Bacteria</taxon>
        <taxon>Fusobacteriati</taxon>
        <taxon>Fusobacteriota</taxon>
        <taxon>Fusobacteriia</taxon>
        <taxon>Fusobacteriales</taxon>
        <taxon>Leptotrichiaceae</taxon>
        <taxon>Leptotrichia</taxon>
    </lineage>
</organism>
<dbReference type="GO" id="GO:0000287">
    <property type="term" value="F:magnesium ion binding"/>
    <property type="evidence" value="ECO:0007669"/>
    <property type="project" value="UniProtKB-UniRule"/>
</dbReference>
<keyword evidence="8 11" id="KW-0067">ATP-binding</keyword>
<dbReference type="InterPro" id="IPR023000">
    <property type="entry name" value="Shikimate_kinase_CS"/>
</dbReference>
<dbReference type="OrthoDB" id="9800332at2"/>
<dbReference type="RefSeq" id="WP_026746663.1">
    <property type="nucleotide sequence ID" value="NZ_AP019823.1"/>
</dbReference>
<evidence type="ECO:0000256" key="7">
    <source>
        <dbReference type="ARBA" id="ARBA00022777"/>
    </source>
</evidence>
<keyword evidence="5 11" id="KW-0808">Transferase</keyword>
<evidence type="ECO:0000313" key="12">
    <source>
        <dbReference type="EMBL" id="BBM38169.1"/>
    </source>
</evidence>
<dbReference type="UniPathway" id="UPA00053">
    <property type="reaction ID" value="UER00088"/>
</dbReference>
<dbReference type="PANTHER" id="PTHR21087:SF16">
    <property type="entry name" value="SHIKIMATE KINASE 1, CHLOROPLASTIC"/>
    <property type="match status" value="1"/>
</dbReference>
<dbReference type="Gene3D" id="3.40.50.300">
    <property type="entry name" value="P-loop containing nucleotide triphosphate hydrolases"/>
    <property type="match status" value="1"/>
</dbReference>
<reference evidence="12 13" key="1">
    <citation type="submission" date="2019-07" db="EMBL/GenBank/DDBJ databases">
        <title>Complete Genome Sequence of Leptotrichia hofstadii Strain JCM16775.</title>
        <authorList>
            <person name="Watanabe S."/>
            <person name="Cui L."/>
        </authorList>
    </citation>
    <scope>NUCLEOTIDE SEQUENCE [LARGE SCALE GENOMIC DNA]</scope>
    <source>
        <strain evidence="12 13">JCM16775</strain>
    </source>
</reference>
<dbReference type="GO" id="GO:0009423">
    <property type="term" value="P:chorismate biosynthetic process"/>
    <property type="evidence" value="ECO:0007669"/>
    <property type="project" value="UniProtKB-UniRule"/>
</dbReference>
<comment type="similarity">
    <text evidence="2 11">Belongs to the shikimate kinase family.</text>
</comment>
<accession>A0A510JFR6</accession>
<comment type="function">
    <text evidence="11">Catalyzes the specific phosphorylation of the 3-hydroxyl group of shikimic acid using ATP as a cosubstrate.</text>
</comment>